<name>A0A0F9I5M0_9ZZZZ</name>
<proteinExistence type="predicted"/>
<protein>
    <recommendedName>
        <fullName evidence="2">4Fe-4S ferredoxin</fullName>
    </recommendedName>
</protein>
<evidence type="ECO:0008006" key="2">
    <source>
        <dbReference type="Google" id="ProtNLM"/>
    </source>
</evidence>
<evidence type="ECO:0000313" key="1">
    <source>
        <dbReference type="EMBL" id="KKL89110.1"/>
    </source>
</evidence>
<accession>A0A0F9I5M0</accession>
<gene>
    <name evidence="1" type="ORF">LCGC14_1918000</name>
</gene>
<dbReference type="EMBL" id="LAZR01020379">
    <property type="protein sequence ID" value="KKL89110.1"/>
    <property type="molecule type" value="Genomic_DNA"/>
</dbReference>
<organism evidence="1">
    <name type="scientific">marine sediment metagenome</name>
    <dbReference type="NCBI Taxonomy" id="412755"/>
    <lineage>
        <taxon>unclassified sequences</taxon>
        <taxon>metagenomes</taxon>
        <taxon>ecological metagenomes</taxon>
    </lineage>
</organism>
<comment type="caution">
    <text evidence="1">The sequence shown here is derived from an EMBL/GenBank/DDBJ whole genome shotgun (WGS) entry which is preliminary data.</text>
</comment>
<dbReference type="AlphaFoldDB" id="A0A0F9I5M0"/>
<reference evidence="1" key="1">
    <citation type="journal article" date="2015" name="Nature">
        <title>Complex archaea that bridge the gap between prokaryotes and eukaryotes.</title>
        <authorList>
            <person name="Spang A."/>
            <person name="Saw J.H."/>
            <person name="Jorgensen S.L."/>
            <person name="Zaremba-Niedzwiedzka K."/>
            <person name="Martijn J."/>
            <person name="Lind A.E."/>
            <person name="van Eijk R."/>
            <person name="Schleper C."/>
            <person name="Guy L."/>
            <person name="Ettema T.J."/>
        </authorList>
    </citation>
    <scope>NUCLEOTIDE SEQUENCE</scope>
</reference>
<sequence length="157" mass="17428">MTQFEGCPGSRVMNFEEQDGNDADQSVGKIKSQLGQWPIQMHLISPTAPYYQGADVLLTADCVAYALGDFHREYLKGKSIAIACPKLDAEQDIYQEKIKAWFDDAKINTLTVLIMQVPCCMGLMNLVQQAAQSAERKVPTKCVVVGVQGDILQEEWV</sequence>